<gene>
    <name evidence="6" type="ORF">PECAL_4P20890</name>
</gene>
<dbReference type="Proteomes" id="UP000789595">
    <property type="component" value="Unassembled WGS sequence"/>
</dbReference>
<evidence type="ECO:0000256" key="3">
    <source>
        <dbReference type="ARBA" id="ARBA00023128"/>
    </source>
</evidence>
<name>A0A8J2SVR7_9STRA</name>
<evidence type="ECO:0000256" key="1">
    <source>
        <dbReference type="ARBA" id="ARBA00004173"/>
    </source>
</evidence>
<dbReference type="EMBL" id="CAKKNE010000004">
    <property type="protein sequence ID" value="CAH0374787.1"/>
    <property type="molecule type" value="Genomic_DNA"/>
</dbReference>
<dbReference type="OrthoDB" id="42561at2759"/>
<keyword evidence="3" id="KW-0496">Mitochondrion</keyword>
<comment type="similarity">
    <text evidence="2">Belongs to the CIA30 family.</text>
</comment>
<keyword evidence="7" id="KW-1185">Reference proteome</keyword>
<sequence>MQRFGRFLRLFDGKPDALPPIKPIFTFDGSSTAYSASVHTDREWGGRSRATFRVGNAGASGSGVCGVFEGFIDKTPSVVPNEEGVTGRHGFAMLQLHTNEDEVGCEEYDALALRASGDGRLYSVSLRNAVPLAPNIAYQGFLARERRGWRTYELPFTSFAATRGGRLLGQPRVLDVARFSSLSIAVADDLEGPFRLEIRGVEALREDDGLG</sequence>
<comment type="caution">
    <text evidence="6">The sequence shown here is derived from an EMBL/GenBank/DDBJ whole genome shotgun (WGS) entry which is preliminary data.</text>
</comment>
<dbReference type="GO" id="GO:0032981">
    <property type="term" value="P:mitochondrial respiratory chain complex I assembly"/>
    <property type="evidence" value="ECO:0007669"/>
    <property type="project" value="TreeGrafter"/>
</dbReference>
<evidence type="ECO:0000313" key="6">
    <source>
        <dbReference type="EMBL" id="CAH0374787.1"/>
    </source>
</evidence>
<reference evidence="6" key="1">
    <citation type="submission" date="2021-11" db="EMBL/GenBank/DDBJ databases">
        <authorList>
            <consortium name="Genoscope - CEA"/>
            <person name="William W."/>
        </authorList>
    </citation>
    <scope>NUCLEOTIDE SEQUENCE</scope>
</reference>
<evidence type="ECO:0000256" key="2">
    <source>
        <dbReference type="ARBA" id="ARBA00007884"/>
    </source>
</evidence>
<dbReference type="Pfam" id="PF08547">
    <property type="entry name" value="CIA30"/>
    <property type="match status" value="1"/>
</dbReference>
<feature type="domain" description="NADH:ubiquinone oxidoreductase intermediate-associated protein 30" evidence="5">
    <location>
        <begin position="25"/>
        <end position="198"/>
    </location>
</feature>
<protein>
    <recommendedName>
        <fullName evidence="5">NADH:ubiquinone oxidoreductase intermediate-associated protein 30 domain-containing protein</fullName>
    </recommendedName>
</protein>
<dbReference type="InterPro" id="IPR039131">
    <property type="entry name" value="NDUFAF1"/>
</dbReference>
<dbReference type="InterPro" id="IPR008979">
    <property type="entry name" value="Galactose-bd-like_sf"/>
</dbReference>
<evidence type="ECO:0000256" key="4">
    <source>
        <dbReference type="ARBA" id="ARBA00023186"/>
    </source>
</evidence>
<dbReference type="PANTHER" id="PTHR13194:SF18">
    <property type="entry name" value="COMPLEX I INTERMEDIATE-ASSOCIATED PROTEIN 30, MITOCHONDRIAL"/>
    <property type="match status" value="1"/>
</dbReference>
<dbReference type="GO" id="GO:0006120">
    <property type="term" value="P:mitochondrial electron transport, NADH to ubiquinone"/>
    <property type="evidence" value="ECO:0007669"/>
    <property type="project" value="TreeGrafter"/>
</dbReference>
<keyword evidence="4" id="KW-0143">Chaperone</keyword>
<accession>A0A8J2SVR7</accession>
<dbReference type="PANTHER" id="PTHR13194">
    <property type="entry name" value="COMPLEX I INTERMEDIATE-ASSOCIATED PROTEIN 30"/>
    <property type="match status" value="1"/>
</dbReference>
<evidence type="ECO:0000259" key="5">
    <source>
        <dbReference type="Pfam" id="PF08547"/>
    </source>
</evidence>
<dbReference type="InterPro" id="IPR013857">
    <property type="entry name" value="NADH-UbQ_OxRdtase-assoc_prot30"/>
</dbReference>
<dbReference type="GO" id="GO:0005739">
    <property type="term" value="C:mitochondrion"/>
    <property type="evidence" value="ECO:0007669"/>
    <property type="project" value="UniProtKB-SubCell"/>
</dbReference>
<comment type="subcellular location">
    <subcellularLocation>
        <location evidence="1">Mitochondrion</location>
    </subcellularLocation>
</comment>
<organism evidence="6 7">
    <name type="scientific">Pelagomonas calceolata</name>
    <dbReference type="NCBI Taxonomy" id="35677"/>
    <lineage>
        <taxon>Eukaryota</taxon>
        <taxon>Sar</taxon>
        <taxon>Stramenopiles</taxon>
        <taxon>Ochrophyta</taxon>
        <taxon>Pelagophyceae</taxon>
        <taxon>Pelagomonadales</taxon>
        <taxon>Pelagomonadaceae</taxon>
        <taxon>Pelagomonas</taxon>
    </lineage>
</organism>
<evidence type="ECO:0000313" key="7">
    <source>
        <dbReference type="Proteomes" id="UP000789595"/>
    </source>
</evidence>
<dbReference type="SUPFAM" id="SSF49785">
    <property type="entry name" value="Galactose-binding domain-like"/>
    <property type="match status" value="1"/>
</dbReference>
<proteinExistence type="inferred from homology"/>
<dbReference type="AlphaFoldDB" id="A0A8J2SVR7"/>
<dbReference type="GO" id="GO:0051082">
    <property type="term" value="F:unfolded protein binding"/>
    <property type="evidence" value="ECO:0007669"/>
    <property type="project" value="TreeGrafter"/>
</dbReference>